<protein>
    <recommendedName>
        <fullName evidence="3">RNI-like protein</fullName>
    </recommendedName>
</protein>
<sequence>MKSDLGPKLELVQSIDLDCEKSKAFAETFVKLLPNIKTLRFDGSWDCGCGCEGEWQQGLITVLSCMDHLEHVEIEFECELSEDIGTKNQIFPKSLKSLDIRFNNTFEQIEDENIYFYDTIDSSYINLQSITIFSNRMLQNLSSGLPNLQKVEIIDFQDLDESKLIKFLKTNPQLRKMNTTSSSYNEEIINTVLSSENLEYWHICSYGWMGTEVNNLPSNYSIKHLRISYDVPAPIALKIINACKSIKTLDLSCYEYHLNSLEWSKFERRINILNLPYDIHTPNHIKDIDALRLFKSIYIERKYDLGDLIIRIFFEQMNSIKLNNYNITITTKSFILELINKTN</sequence>
<dbReference type="Proteomes" id="UP000070444">
    <property type="component" value="Unassembled WGS sequence"/>
</dbReference>
<proteinExistence type="predicted"/>
<keyword evidence="2" id="KW-1185">Reference proteome</keyword>
<evidence type="ECO:0000313" key="2">
    <source>
        <dbReference type="Proteomes" id="UP000070444"/>
    </source>
</evidence>
<dbReference type="EMBL" id="KQ964585">
    <property type="protein sequence ID" value="KXN68280.1"/>
    <property type="molecule type" value="Genomic_DNA"/>
</dbReference>
<dbReference type="SUPFAM" id="SSF52047">
    <property type="entry name" value="RNI-like"/>
    <property type="match status" value="1"/>
</dbReference>
<gene>
    <name evidence="1" type="ORF">CONCODRAFT_9510</name>
</gene>
<dbReference type="InterPro" id="IPR032675">
    <property type="entry name" value="LRR_dom_sf"/>
</dbReference>
<dbReference type="AlphaFoldDB" id="A0A137NZL4"/>
<reference evidence="1 2" key="1">
    <citation type="journal article" date="2015" name="Genome Biol. Evol.">
        <title>Phylogenomic analyses indicate that early fungi evolved digesting cell walls of algal ancestors of land plants.</title>
        <authorList>
            <person name="Chang Y."/>
            <person name="Wang S."/>
            <person name="Sekimoto S."/>
            <person name="Aerts A.L."/>
            <person name="Choi C."/>
            <person name="Clum A."/>
            <person name="LaButti K.M."/>
            <person name="Lindquist E.A."/>
            <person name="Yee Ngan C."/>
            <person name="Ohm R.A."/>
            <person name="Salamov A.A."/>
            <person name="Grigoriev I.V."/>
            <person name="Spatafora J.W."/>
            <person name="Berbee M.L."/>
        </authorList>
    </citation>
    <scope>NUCLEOTIDE SEQUENCE [LARGE SCALE GENOMIC DNA]</scope>
    <source>
        <strain evidence="1 2">NRRL 28638</strain>
    </source>
</reference>
<accession>A0A137NZL4</accession>
<evidence type="ECO:0008006" key="3">
    <source>
        <dbReference type="Google" id="ProtNLM"/>
    </source>
</evidence>
<dbReference type="Gene3D" id="3.80.10.10">
    <property type="entry name" value="Ribonuclease Inhibitor"/>
    <property type="match status" value="1"/>
</dbReference>
<name>A0A137NZL4_CONC2</name>
<organism evidence="1 2">
    <name type="scientific">Conidiobolus coronatus (strain ATCC 28846 / CBS 209.66 / NRRL 28638)</name>
    <name type="common">Delacroixia coronata</name>
    <dbReference type="NCBI Taxonomy" id="796925"/>
    <lineage>
        <taxon>Eukaryota</taxon>
        <taxon>Fungi</taxon>
        <taxon>Fungi incertae sedis</taxon>
        <taxon>Zoopagomycota</taxon>
        <taxon>Entomophthoromycotina</taxon>
        <taxon>Entomophthoromycetes</taxon>
        <taxon>Entomophthorales</taxon>
        <taxon>Ancylistaceae</taxon>
        <taxon>Conidiobolus</taxon>
    </lineage>
</organism>
<evidence type="ECO:0000313" key="1">
    <source>
        <dbReference type="EMBL" id="KXN68280.1"/>
    </source>
</evidence>